<keyword evidence="2" id="KW-1185">Reference proteome</keyword>
<dbReference type="RefSeq" id="WP_109330362.1">
    <property type="nucleotide sequence ID" value="NZ_CP029354.1"/>
</dbReference>
<dbReference type="EMBL" id="CP029354">
    <property type="protein sequence ID" value="AWK88264.1"/>
    <property type="molecule type" value="Genomic_DNA"/>
</dbReference>
<dbReference type="KEGG" id="azz:DEW08_19395"/>
<accession>A0A2S2CUR7</accession>
<reference evidence="2" key="1">
    <citation type="submission" date="2018-05" db="EMBL/GenBank/DDBJ databases">
        <title>Azospirillum thermophila sp. nov., a novel isolated from hot spring.</title>
        <authorList>
            <person name="Zhao Z."/>
        </authorList>
    </citation>
    <scope>NUCLEOTIDE SEQUENCE [LARGE SCALE GENOMIC DNA]</scope>
    <source>
        <strain evidence="2">CFH 70021</strain>
    </source>
</reference>
<protein>
    <submittedName>
        <fullName evidence="1">FliH protein</fullName>
    </submittedName>
</protein>
<sequence>MGYPRYRFDQRFDSTAQAAAAAAAIEPAAEEIDPLDVPVHSERFLQATLAAKEMLAYSDGVEQGRREGEAAAADRIEATLVEALQRLDERLGSLDDRFVEVLQEVEAHGSAILVALVRRLAPRLLEQVGRAEVERLAGEALRLAGGAPVLRLTVHPEMEEAVRARVAASASVTGGFAGTVRIDDDPALPPGTIDAAWDTGGLRYDPAAVETAVAGLCDRALAALTDIPAYTDREDPESCPR</sequence>
<dbReference type="OrthoDB" id="7304298at2"/>
<proteinExistence type="predicted"/>
<name>A0A2S2CUR7_9PROT</name>
<gene>
    <name evidence="1" type="ORF">DEW08_19395</name>
</gene>
<organism evidence="1 2">
    <name type="scientific">Azospirillum thermophilum</name>
    <dbReference type="NCBI Taxonomy" id="2202148"/>
    <lineage>
        <taxon>Bacteria</taxon>
        <taxon>Pseudomonadati</taxon>
        <taxon>Pseudomonadota</taxon>
        <taxon>Alphaproteobacteria</taxon>
        <taxon>Rhodospirillales</taxon>
        <taxon>Azospirillaceae</taxon>
        <taxon>Azospirillum</taxon>
    </lineage>
</organism>
<dbReference type="AlphaFoldDB" id="A0A2S2CUR7"/>
<evidence type="ECO:0000313" key="1">
    <source>
        <dbReference type="EMBL" id="AWK88264.1"/>
    </source>
</evidence>
<dbReference type="Proteomes" id="UP000245629">
    <property type="component" value="Chromosome 3"/>
</dbReference>
<evidence type="ECO:0000313" key="2">
    <source>
        <dbReference type="Proteomes" id="UP000245629"/>
    </source>
</evidence>